<protein>
    <submittedName>
        <fullName evidence="2">Nudix hydrolase domain-containing protein</fullName>
    </submittedName>
</protein>
<organism evidence="1 2">
    <name type="scientific">Rhabditophanes sp. KR3021</name>
    <dbReference type="NCBI Taxonomy" id="114890"/>
    <lineage>
        <taxon>Eukaryota</taxon>
        <taxon>Metazoa</taxon>
        <taxon>Ecdysozoa</taxon>
        <taxon>Nematoda</taxon>
        <taxon>Chromadorea</taxon>
        <taxon>Rhabditida</taxon>
        <taxon>Tylenchina</taxon>
        <taxon>Panagrolaimomorpha</taxon>
        <taxon>Strongyloidoidea</taxon>
        <taxon>Alloionematidae</taxon>
        <taxon>Rhabditophanes</taxon>
    </lineage>
</organism>
<reference evidence="2" key="1">
    <citation type="submission" date="2016-11" db="UniProtKB">
        <authorList>
            <consortium name="WormBaseParasite"/>
        </authorList>
    </citation>
    <scope>IDENTIFICATION</scope>
    <source>
        <strain evidence="2">KR3021</strain>
    </source>
</reference>
<proteinExistence type="predicted"/>
<evidence type="ECO:0000313" key="2">
    <source>
        <dbReference type="WBParaSite" id="RSKR_0000466300.1"/>
    </source>
</evidence>
<dbReference type="WBParaSite" id="RSKR_0000466300.1">
    <property type="protein sequence ID" value="RSKR_0000466300.1"/>
    <property type="gene ID" value="RSKR_0000466300"/>
</dbReference>
<sequence length="247" mass="28520">MLISVRCFIKKGVYRNLSTDMLTDQRKADFLVRLAKNAERRKLVKSKSILARFPDGTDRPLKGDSSVLAAIMNIDDKAHLLYTKRSMRLKNHKGEICFPGGKLDENEDWEMAALREADEEINLKASQLTVWSTMAPIMNRKMTHNITPILALIDKHVNLKNMTEEVDVIFAIPIDEISQNHHYTAFKFQFSFLLPYFESRNFKIIHTANDTYTKPDVVRIWGLTGLLTHQVLINLCPELYKPNIYLP</sequence>
<dbReference type="Proteomes" id="UP000095286">
    <property type="component" value="Unplaced"/>
</dbReference>
<evidence type="ECO:0000313" key="1">
    <source>
        <dbReference type="Proteomes" id="UP000095286"/>
    </source>
</evidence>
<name>A0AC35TVL3_9BILA</name>
<accession>A0AC35TVL3</accession>